<protein>
    <submittedName>
        <fullName evidence="3">Uncharacterized protein</fullName>
    </submittedName>
</protein>
<evidence type="ECO:0000313" key="3">
    <source>
        <dbReference type="EMBL" id="CAF4649422.1"/>
    </source>
</evidence>
<proteinExistence type="predicted"/>
<reference evidence="3" key="1">
    <citation type="submission" date="2021-02" db="EMBL/GenBank/DDBJ databases">
        <authorList>
            <person name="Nowell W R."/>
        </authorList>
    </citation>
    <scope>NUCLEOTIDE SEQUENCE</scope>
</reference>
<comment type="caution">
    <text evidence="3">The sequence shown here is derived from an EMBL/GenBank/DDBJ whole genome shotgun (WGS) entry which is preliminary data.</text>
</comment>
<name>A0A8S2ZKB8_9BILA</name>
<evidence type="ECO:0000256" key="1">
    <source>
        <dbReference type="SAM" id="MobiDB-lite"/>
    </source>
</evidence>
<gene>
    <name evidence="2" type="ORF">BYL167_LOCUS33081</name>
    <name evidence="3" type="ORF">GIL414_LOCUS40990</name>
</gene>
<feature type="non-terminal residue" evidence="3">
    <location>
        <position position="54"/>
    </location>
</feature>
<evidence type="ECO:0000313" key="2">
    <source>
        <dbReference type="EMBL" id="CAF4435545.1"/>
    </source>
</evidence>
<sequence length="54" mass="5624">MPTTSLKVVGSSKAVRPTAHPESMTRSLPTVKRFTSSAQVIGNSATCEKAMCAA</sequence>
<dbReference type="Proteomes" id="UP000681967">
    <property type="component" value="Unassembled WGS sequence"/>
</dbReference>
<dbReference type="EMBL" id="CAJOBJ010115015">
    <property type="protein sequence ID" value="CAF4649422.1"/>
    <property type="molecule type" value="Genomic_DNA"/>
</dbReference>
<accession>A0A8S2ZKB8</accession>
<organism evidence="3 4">
    <name type="scientific">Rotaria magnacalcarata</name>
    <dbReference type="NCBI Taxonomy" id="392030"/>
    <lineage>
        <taxon>Eukaryota</taxon>
        <taxon>Metazoa</taxon>
        <taxon>Spiralia</taxon>
        <taxon>Gnathifera</taxon>
        <taxon>Rotifera</taxon>
        <taxon>Eurotatoria</taxon>
        <taxon>Bdelloidea</taxon>
        <taxon>Philodinida</taxon>
        <taxon>Philodinidae</taxon>
        <taxon>Rotaria</taxon>
    </lineage>
</organism>
<feature type="region of interest" description="Disordered" evidence="1">
    <location>
        <begin position="1"/>
        <end position="25"/>
    </location>
</feature>
<evidence type="ECO:0000313" key="4">
    <source>
        <dbReference type="Proteomes" id="UP000681720"/>
    </source>
</evidence>
<dbReference type="EMBL" id="CAJOBH010063246">
    <property type="protein sequence ID" value="CAF4435545.1"/>
    <property type="molecule type" value="Genomic_DNA"/>
</dbReference>
<dbReference type="AlphaFoldDB" id="A0A8S2ZKB8"/>
<dbReference type="Proteomes" id="UP000681720">
    <property type="component" value="Unassembled WGS sequence"/>
</dbReference>